<proteinExistence type="predicted"/>
<dbReference type="EMBL" id="WVHT01000010">
    <property type="protein sequence ID" value="MXV52799.1"/>
    <property type="molecule type" value="Genomic_DNA"/>
</dbReference>
<protein>
    <recommendedName>
        <fullName evidence="3">N-acetylglucosamine kinase</fullName>
    </recommendedName>
</protein>
<dbReference type="Gene3D" id="1.10.720.160">
    <property type="match status" value="1"/>
</dbReference>
<gene>
    <name evidence="1" type="ORF">GS399_17640</name>
</gene>
<dbReference type="RefSeq" id="WP_160845977.1">
    <property type="nucleotide sequence ID" value="NZ_WVHT01000010.1"/>
</dbReference>
<dbReference type="InterPro" id="IPR043129">
    <property type="entry name" value="ATPase_NBD"/>
</dbReference>
<evidence type="ECO:0000313" key="2">
    <source>
        <dbReference type="Proteomes" id="UP000466586"/>
    </source>
</evidence>
<dbReference type="Gene3D" id="3.30.420.40">
    <property type="match status" value="2"/>
</dbReference>
<dbReference type="AlphaFoldDB" id="A0A7K1YFP6"/>
<keyword evidence="2" id="KW-1185">Reference proteome</keyword>
<organism evidence="1 2">
    <name type="scientific">Hufsiella arboris</name>
    <dbReference type="NCBI Taxonomy" id="2695275"/>
    <lineage>
        <taxon>Bacteria</taxon>
        <taxon>Pseudomonadati</taxon>
        <taxon>Bacteroidota</taxon>
        <taxon>Sphingobacteriia</taxon>
        <taxon>Sphingobacteriales</taxon>
        <taxon>Sphingobacteriaceae</taxon>
        <taxon>Hufsiella</taxon>
    </lineage>
</organism>
<name>A0A7K1YFP6_9SPHI</name>
<dbReference type="InterPro" id="IPR052519">
    <property type="entry name" value="Euk-type_GlcNAc_Kinase"/>
</dbReference>
<dbReference type="CDD" id="cd24079">
    <property type="entry name" value="ASKHA_NBD_PG1100-like"/>
    <property type="match status" value="1"/>
</dbReference>
<reference evidence="1 2" key="1">
    <citation type="submission" date="2019-11" db="EMBL/GenBank/DDBJ databases">
        <title>Pedobacter sp. HMF7647 Genome sequencing and assembly.</title>
        <authorList>
            <person name="Kang H."/>
            <person name="Kim H."/>
            <person name="Joh K."/>
        </authorList>
    </citation>
    <scope>NUCLEOTIDE SEQUENCE [LARGE SCALE GENOMIC DNA]</scope>
    <source>
        <strain evidence="1 2">HMF7647</strain>
    </source>
</reference>
<evidence type="ECO:0008006" key="3">
    <source>
        <dbReference type="Google" id="ProtNLM"/>
    </source>
</evidence>
<comment type="caution">
    <text evidence="1">The sequence shown here is derived from an EMBL/GenBank/DDBJ whole genome shotgun (WGS) entry which is preliminary data.</text>
</comment>
<sequence length="282" mass="31898">MIAVVYSGSRYATWELADRGKLVSEFRTVGINPYFDNEQLIISLMNKTNELITHAERIKRIYFFGAGASSKERRQVIANALKTFFRNAKVSIQHDLKAAALATCGDTTGIVGIIGSGSNAAYYDGKKIEKNNYGLGFVLSDEGSSNWLGRKLLKNFLTQTMPMDFREKFHQKYGLDRKQILEKVYRNPQPVLFLSSFSGFLRDNKDNKYVRQIVTEGFNSFLNKCIVPLSEKHPGEKIHFAGTVAFTFENLLKDTAQKHGLQVSTVLKAPINNVLNYYINKN</sequence>
<dbReference type="Proteomes" id="UP000466586">
    <property type="component" value="Unassembled WGS sequence"/>
</dbReference>
<evidence type="ECO:0000313" key="1">
    <source>
        <dbReference type="EMBL" id="MXV52799.1"/>
    </source>
</evidence>
<dbReference type="SUPFAM" id="SSF53067">
    <property type="entry name" value="Actin-like ATPase domain"/>
    <property type="match status" value="2"/>
</dbReference>
<accession>A0A7K1YFP6</accession>
<dbReference type="PANTHER" id="PTHR43190:SF3">
    <property type="entry name" value="N-ACETYL-D-GLUCOSAMINE KINASE"/>
    <property type="match status" value="1"/>
</dbReference>
<dbReference type="PANTHER" id="PTHR43190">
    <property type="entry name" value="N-ACETYL-D-GLUCOSAMINE KINASE"/>
    <property type="match status" value="1"/>
</dbReference>